<dbReference type="EMBL" id="LT629791">
    <property type="protein sequence ID" value="SDU80977.1"/>
    <property type="molecule type" value="Genomic_DNA"/>
</dbReference>
<dbReference type="AlphaFoldDB" id="A0A1H2LIY4"/>
<organism evidence="2 3">
    <name type="scientific">Jiangella alkaliphila</name>
    <dbReference type="NCBI Taxonomy" id="419479"/>
    <lineage>
        <taxon>Bacteria</taxon>
        <taxon>Bacillati</taxon>
        <taxon>Actinomycetota</taxon>
        <taxon>Actinomycetes</taxon>
        <taxon>Jiangellales</taxon>
        <taxon>Jiangellaceae</taxon>
        <taxon>Jiangella</taxon>
    </lineage>
</organism>
<keyword evidence="3" id="KW-1185">Reference proteome</keyword>
<accession>A0A1H2LIY4</accession>
<name>A0A1H2LIY4_9ACTN</name>
<feature type="region of interest" description="Disordered" evidence="1">
    <location>
        <begin position="39"/>
        <end position="60"/>
    </location>
</feature>
<proteinExistence type="predicted"/>
<evidence type="ECO:0000256" key="1">
    <source>
        <dbReference type="SAM" id="MobiDB-lite"/>
    </source>
</evidence>
<reference evidence="3" key="1">
    <citation type="submission" date="2016-10" db="EMBL/GenBank/DDBJ databases">
        <authorList>
            <person name="Varghese N."/>
            <person name="Submissions S."/>
        </authorList>
    </citation>
    <scope>NUCLEOTIDE SEQUENCE [LARGE SCALE GENOMIC DNA]</scope>
    <source>
        <strain evidence="3">DSM 45079</strain>
    </source>
</reference>
<gene>
    <name evidence="2" type="ORF">SAMN04488563_6251</name>
</gene>
<dbReference type="Proteomes" id="UP000182977">
    <property type="component" value="Chromosome I"/>
</dbReference>
<evidence type="ECO:0000313" key="2">
    <source>
        <dbReference type="EMBL" id="SDU80977.1"/>
    </source>
</evidence>
<sequence length="60" mass="6470">MTKNSERRAAGSLEDRGTTAVHLDVHLAFKRAKTSVRDALMSSTHGDLSVTGPEMRKSGT</sequence>
<evidence type="ECO:0000313" key="3">
    <source>
        <dbReference type="Proteomes" id="UP000182977"/>
    </source>
</evidence>
<dbReference type="RefSeq" id="WP_152690752.1">
    <property type="nucleotide sequence ID" value="NZ_KQ061228.1"/>
</dbReference>
<protein>
    <submittedName>
        <fullName evidence="2">Uncharacterized protein</fullName>
    </submittedName>
</protein>
<dbReference type="STRING" id="419479.SAMN04488563_6251"/>